<feature type="transmembrane region" description="Helical" evidence="1">
    <location>
        <begin position="55"/>
        <end position="78"/>
    </location>
</feature>
<organism evidence="2 3">
    <name type="scientific">Dendrothele bispora (strain CBS 962.96)</name>
    <dbReference type="NCBI Taxonomy" id="1314807"/>
    <lineage>
        <taxon>Eukaryota</taxon>
        <taxon>Fungi</taxon>
        <taxon>Dikarya</taxon>
        <taxon>Basidiomycota</taxon>
        <taxon>Agaricomycotina</taxon>
        <taxon>Agaricomycetes</taxon>
        <taxon>Agaricomycetidae</taxon>
        <taxon>Agaricales</taxon>
        <taxon>Agaricales incertae sedis</taxon>
        <taxon>Dendrothele</taxon>
    </lineage>
</organism>
<evidence type="ECO:0000256" key="1">
    <source>
        <dbReference type="SAM" id="Phobius"/>
    </source>
</evidence>
<accession>A0A4S8LS43</accession>
<proteinExistence type="predicted"/>
<protein>
    <submittedName>
        <fullName evidence="2">Uncharacterized protein</fullName>
    </submittedName>
</protein>
<sequence length="81" mass="9045">MKKQEKRAPVERRGEDMSIPNSLFEDASRMTFIDSTITFVAGDSRNIEGNVTMDVNVVIVLVCLGVTVIAFVFGFWMLGSR</sequence>
<evidence type="ECO:0000313" key="3">
    <source>
        <dbReference type="Proteomes" id="UP000297245"/>
    </source>
</evidence>
<dbReference type="AlphaFoldDB" id="A0A4S8LS43"/>
<dbReference type="Proteomes" id="UP000297245">
    <property type="component" value="Unassembled WGS sequence"/>
</dbReference>
<keyword evidence="1" id="KW-1133">Transmembrane helix</keyword>
<gene>
    <name evidence="2" type="ORF">K435DRAFT_863164</name>
</gene>
<name>A0A4S8LS43_DENBC</name>
<reference evidence="2 3" key="1">
    <citation type="journal article" date="2019" name="Nat. Ecol. Evol.">
        <title>Megaphylogeny resolves global patterns of mushroom evolution.</title>
        <authorList>
            <person name="Varga T."/>
            <person name="Krizsan K."/>
            <person name="Foldi C."/>
            <person name="Dima B."/>
            <person name="Sanchez-Garcia M."/>
            <person name="Sanchez-Ramirez S."/>
            <person name="Szollosi G.J."/>
            <person name="Szarkandi J.G."/>
            <person name="Papp V."/>
            <person name="Albert L."/>
            <person name="Andreopoulos W."/>
            <person name="Angelini C."/>
            <person name="Antonin V."/>
            <person name="Barry K.W."/>
            <person name="Bougher N.L."/>
            <person name="Buchanan P."/>
            <person name="Buyck B."/>
            <person name="Bense V."/>
            <person name="Catcheside P."/>
            <person name="Chovatia M."/>
            <person name="Cooper J."/>
            <person name="Damon W."/>
            <person name="Desjardin D."/>
            <person name="Finy P."/>
            <person name="Geml J."/>
            <person name="Haridas S."/>
            <person name="Hughes K."/>
            <person name="Justo A."/>
            <person name="Karasinski D."/>
            <person name="Kautmanova I."/>
            <person name="Kiss B."/>
            <person name="Kocsube S."/>
            <person name="Kotiranta H."/>
            <person name="LaButti K.M."/>
            <person name="Lechner B.E."/>
            <person name="Liimatainen K."/>
            <person name="Lipzen A."/>
            <person name="Lukacs Z."/>
            <person name="Mihaltcheva S."/>
            <person name="Morgado L.N."/>
            <person name="Niskanen T."/>
            <person name="Noordeloos M.E."/>
            <person name="Ohm R.A."/>
            <person name="Ortiz-Santana B."/>
            <person name="Ovrebo C."/>
            <person name="Racz N."/>
            <person name="Riley R."/>
            <person name="Savchenko A."/>
            <person name="Shiryaev A."/>
            <person name="Soop K."/>
            <person name="Spirin V."/>
            <person name="Szebenyi C."/>
            <person name="Tomsovsky M."/>
            <person name="Tulloss R.E."/>
            <person name="Uehling J."/>
            <person name="Grigoriev I.V."/>
            <person name="Vagvolgyi C."/>
            <person name="Papp T."/>
            <person name="Martin F.M."/>
            <person name="Miettinen O."/>
            <person name="Hibbett D.S."/>
            <person name="Nagy L.G."/>
        </authorList>
    </citation>
    <scope>NUCLEOTIDE SEQUENCE [LARGE SCALE GENOMIC DNA]</scope>
    <source>
        <strain evidence="2 3">CBS 962.96</strain>
    </source>
</reference>
<keyword evidence="1" id="KW-0472">Membrane</keyword>
<dbReference type="EMBL" id="ML179299">
    <property type="protein sequence ID" value="THU91718.1"/>
    <property type="molecule type" value="Genomic_DNA"/>
</dbReference>
<keyword evidence="1" id="KW-0812">Transmembrane</keyword>
<keyword evidence="3" id="KW-1185">Reference proteome</keyword>
<evidence type="ECO:0000313" key="2">
    <source>
        <dbReference type="EMBL" id="THU91718.1"/>
    </source>
</evidence>